<keyword evidence="1" id="KW-1133">Transmembrane helix</keyword>
<sequence length="56" mass="6266">MDTRVETGLGRMRIGRREFIAIAAVVVALLFFAWFDGGEEPVRPIVQEIPYEGSAQ</sequence>
<evidence type="ECO:0000313" key="2">
    <source>
        <dbReference type="EMBL" id="MXO61477.1"/>
    </source>
</evidence>
<evidence type="ECO:0000256" key="1">
    <source>
        <dbReference type="SAM" id="Phobius"/>
    </source>
</evidence>
<name>A0A844YBW0_9SPHN</name>
<accession>A0A844YBW0</accession>
<dbReference type="RefSeq" id="WP_160669820.1">
    <property type="nucleotide sequence ID" value="NZ_WTYN01000001.1"/>
</dbReference>
<evidence type="ECO:0000313" key="3">
    <source>
        <dbReference type="Proteomes" id="UP000445582"/>
    </source>
</evidence>
<keyword evidence="3" id="KW-1185">Reference proteome</keyword>
<protein>
    <submittedName>
        <fullName evidence="2">Uncharacterized protein</fullName>
    </submittedName>
</protein>
<feature type="transmembrane region" description="Helical" evidence="1">
    <location>
        <begin position="19"/>
        <end position="35"/>
    </location>
</feature>
<dbReference type="EMBL" id="WTYN01000001">
    <property type="protein sequence ID" value="MXO61477.1"/>
    <property type="molecule type" value="Genomic_DNA"/>
</dbReference>
<keyword evidence="1" id="KW-0472">Membrane</keyword>
<dbReference type="AlphaFoldDB" id="A0A844YBW0"/>
<reference evidence="2 3" key="1">
    <citation type="submission" date="2019-12" db="EMBL/GenBank/DDBJ databases">
        <title>Genomic-based taxomic classification of the family Erythrobacteraceae.</title>
        <authorList>
            <person name="Xu L."/>
        </authorList>
    </citation>
    <scope>NUCLEOTIDE SEQUENCE [LARGE SCALE GENOMIC DNA]</scope>
    <source>
        <strain evidence="2 3">MCCC 1A09965</strain>
    </source>
</reference>
<proteinExistence type="predicted"/>
<organism evidence="2 3">
    <name type="scientific">Qipengyuania oceanensis</name>
    <dbReference type="NCBI Taxonomy" id="1463597"/>
    <lineage>
        <taxon>Bacteria</taxon>
        <taxon>Pseudomonadati</taxon>
        <taxon>Pseudomonadota</taxon>
        <taxon>Alphaproteobacteria</taxon>
        <taxon>Sphingomonadales</taxon>
        <taxon>Erythrobacteraceae</taxon>
        <taxon>Qipengyuania</taxon>
    </lineage>
</organism>
<dbReference type="Proteomes" id="UP000445582">
    <property type="component" value="Unassembled WGS sequence"/>
</dbReference>
<keyword evidence="1" id="KW-0812">Transmembrane</keyword>
<gene>
    <name evidence="2" type="ORF">GRI48_00455</name>
</gene>
<comment type="caution">
    <text evidence="2">The sequence shown here is derived from an EMBL/GenBank/DDBJ whole genome shotgun (WGS) entry which is preliminary data.</text>
</comment>